<dbReference type="PROSITE" id="PS00518">
    <property type="entry name" value="ZF_RING_1"/>
    <property type="match status" value="1"/>
</dbReference>
<feature type="compositionally biased region" description="Low complexity" evidence="12">
    <location>
        <begin position="10"/>
        <end position="22"/>
    </location>
</feature>
<dbReference type="Proteomes" id="UP000011087">
    <property type="component" value="Unassembled WGS sequence"/>
</dbReference>
<comment type="pathway">
    <text evidence="3">Protein modification; protein ubiquitination.</text>
</comment>
<sequence length="163" mass="17546">MDDSVKEGAGKAPARSASASAGESEGQSRFICHICLNSPDKPIATVCGHLYCWGCIYKWLMLHRDDSQCPVCKAGIEIPGGDVSKAKVIPLYVGETSQTDPRNCIPEDPSIPQRPAGERPEPQRSGFFQGWQGTFTPGNGYPQIVTNVGLFPSLFGLAFVCDL</sequence>
<proteinExistence type="predicted"/>
<comment type="catalytic activity">
    <reaction evidence="1">
        <text>S-ubiquitinyl-[E2 ubiquitin-conjugating enzyme]-L-cysteine + [acceptor protein]-L-lysine = [E2 ubiquitin-conjugating enzyme]-L-cysteine + N(6)-ubiquitinyl-[acceptor protein]-L-lysine.</text>
        <dbReference type="EC" id="2.3.2.27"/>
    </reaction>
</comment>
<dbReference type="InterPro" id="IPR013083">
    <property type="entry name" value="Znf_RING/FYVE/PHD"/>
</dbReference>
<reference evidence="15" key="3">
    <citation type="submission" date="2015-06" db="UniProtKB">
        <authorList>
            <consortium name="EnsemblProtists"/>
        </authorList>
    </citation>
    <scope>IDENTIFICATION</scope>
</reference>
<evidence type="ECO:0000256" key="1">
    <source>
        <dbReference type="ARBA" id="ARBA00000900"/>
    </source>
</evidence>
<dbReference type="PaxDb" id="55529-EKX33137"/>
<dbReference type="InterPro" id="IPR001841">
    <property type="entry name" value="Znf_RING"/>
</dbReference>
<accession>L1IAK2</accession>
<evidence type="ECO:0000256" key="6">
    <source>
        <dbReference type="ARBA" id="ARBA00022723"/>
    </source>
</evidence>
<evidence type="ECO:0000256" key="5">
    <source>
        <dbReference type="ARBA" id="ARBA00022679"/>
    </source>
</evidence>
<dbReference type="Pfam" id="PF00097">
    <property type="entry name" value="zf-C3HC4"/>
    <property type="match status" value="1"/>
</dbReference>
<feature type="domain" description="RING-type" evidence="13">
    <location>
        <begin position="32"/>
        <end position="73"/>
    </location>
</feature>
<dbReference type="RefSeq" id="XP_005820117.1">
    <property type="nucleotide sequence ID" value="XM_005820060.1"/>
</dbReference>
<gene>
    <name evidence="14" type="ORF">GUITHDRAFT_81756</name>
</gene>
<feature type="region of interest" description="Disordered" evidence="12">
    <location>
        <begin position="98"/>
        <end position="123"/>
    </location>
</feature>
<evidence type="ECO:0000256" key="11">
    <source>
        <dbReference type="PROSITE-ProRule" id="PRU00175"/>
    </source>
</evidence>
<dbReference type="STRING" id="905079.L1IAK2"/>
<dbReference type="OrthoDB" id="29886at2759"/>
<organism evidence="14">
    <name type="scientific">Guillardia theta (strain CCMP2712)</name>
    <name type="common">Cryptophyte</name>
    <dbReference type="NCBI Taxonomy" id="905079"/>
    <lineage>
        <taxon>Eukaryota</taxon>
        <taxon>Cryptophyceae</taxon>
        <taxon>Pyrenomonadales</taxon>
        <taxon>Geminigeraceae</taxon>
        <taxon>Guillardia</taxon>
    </lineage>
</organism>
<keyword evidence="5" id="KW-0808">Transferase</keyword>
<dbReference type="EC" id="2.3.2.27" evidence="4"/>
<comment type="subcellular location">
    <subcellularLocation>
        <location evidence="2">Endomembrane system</location>
    </subcellularLocation>
</comment>
<dbReference type="InterPro" id="IPR045103">
    <property type="entry name" value="RNF5/RNF185-like"/>
</dbReference>
<dbReference type="InterPro" id="IPR018957">
    <property type="entry name" value="Znf_C3HC4_RING-type"/>
</dbReference>
<feature type="region of interest" description="Disordered" evidence="12">
    <location>
        <begin position="1"/>
        <end position="22"/>
    </location>
</feature>
<dbReference type="GO" id="GO:0005783">
    <property type="term" value="C:endoplasmic reticulum"/>
    <property type="evidence" value="ECO:0007669"/>
    <property type="project" value="InterPro"/>
</dbReference>
<evidence type="ECO:0000313" key="15">
    <source>
        <dbReference type="EnsemblProtists" id="EKX33137"/>
    </source>
</evidence>
<evidence type="ECO:0000256" key="4">
    <source>
        <dbReference type="ARBA" id="ARBA00012483"/>
    </source>
</evidence>
<evidence type="ECO:0000256" key="3">
    <source>
        <dbReference type="ARBA" id="ARBA00004906"/>
    </source>
</evidence>
<dbReference type="GO" id="GO:0008270">
    <property type="term" value="F:zinc ion binding"/>
    <property type="evidence" value="ECO:0007669"/>
    <property type="project" value="UniProtKB-KW"/>
</dbReference>
<dbReference type="KEGG" id="gtt:GUITHDRAFT_81756"/>
<reference evidence="16" key="2">
    <citation type="submission" date="2012-11" db="EMBL/GenBank/DDBJ databases">
        <authorList>
            <person name="Kuo A."/>
            <person name="Curtis B.A."/>
            <person name="Tanifuji G."/>
            <person name="Burki F."/>
            <person name="Gruber A."/>
            <person name="Irimia M."/>
            <person name="Maruyama S."/>
            <person name="Arias M.C."/>
            <person name="Ball S.G."/>
            <person name="Gile G.H."/>
            <person name="Hirakawa Y."/>
            <person name="Hopkins J.F."/>
            <person name="Rensing S.A."/>
            <person name="Schmutz J."/>
            <person name="Symeonidi A."/>
            <person name="Elias M."/>
            <person name="Eveleigh R.J."/>
            <person name="Herman E.K."/>
            <person name="Klute M.J."/>
            <person name="Nakayama T."/>
            <person name="Obornik M."/>
            <person name="Reyes-Prieto A."/>
            <person name="Armbrust E.V."/>
            <person name="Aves S.J."/>
            <person name="Beiko R.G."/>
            <person name="Coutinho P."/>
            <person name="Dacks J.B."/>
            <person name="Durnford D.G."/>
            <person name="Fast N.M."/>
            <person name="Green B.R."/>
            <person name="Grisdale C."/>
            <person name="Hempe F."/>
            <person name="Henrissat B."/>
            <person name="Hoppner M.P."/>
            <person name="Ishida K.-I."/>
            <person name="Kim E."/>
            <person name="Koreny L."/>
            <person name="Kroth P.G."/>
            <person name="Liu Y."/>
            <person name="Malik S.-B."/>
            <person name="Maier U.G."/>
            <person name="McRose D."/>
            <person name="Mock T."/>
            <person name="Neilson J.A."/>
            <person name="Onodera N.T."/>
            <person name="Poole A.M."/>
            <person name="Pritham E.J."/>
            <person name="Richards T.A."/>
            <person name="Rocap G."/>
            <person name="Roy S.W."/>
            <person name="Sarai C."/>
            <person name="Schaack S."/>
            <person name="Shirato S."/>
            <person name="Slamovits C.H."/>
            <person name="Spencer D.F."/>
            <person name="Suzuki S."/>
            <person name="Worden A.Z."/>
            <person name="Zauner S."/>
            <person name="Barry K."/>
            <person name="Bell C."/>
            <person name="Bharti A.K."/>
            <person name="Crow J.A."/>
            <person name="Grimwood J."/>
            <person name="Kramer R."/>
            <person name="Lindquist E."/>
            <person name="Lucas S."/>
            <person name="Salamov A."/>
            <person name="McFadden G.I."/>
            <person name="Lane C.E."/>
            <person name="Keeling P.J."/>
            <person name="Gray M.W."/>
            <person name="Grigoriev I.V."/>
            <person name="Archibald J.M."/>
        </authorList>
    </citation>
    <scope>NUCLEOTIDE SEQUENCE</scope>
    <source>
        <strain evidence="16">CCMP2712</strain>
    </source>
</reference>
<evidence type="ECO:0000256" key="8">
    <source>
        <dbReference type="ARBA" id="ARBA00022786"/>
    </source>
</evidence>
<evidence type="ECO:0000256" key="7">
    <source>
        <dbReference type="ARBA" id="ARBA00022771"/>
    </source>
</evidence>
<keyword evidence="7 11" id="KW-0863">Zinc-finger</keyword>
<evidence type="ECO:0000313" key="16">
    <source>
        <dbReference type="Proteomes" id="UP000011087"/>
    </source>
</evidence>
<dbReference type="HOGENOM" id="CLU_1630171_0_0_1"/>
<evidence type="ECO:0000259" key="13">
    <source>
        <dbReference type="PROSITE" id="PS50089"/>
    </source>
</evidence>
<reference evidence="14 16" key="1">
    <citation type="journal article" date="2012" name="Nature">
        <title>Algal genomes reveal evolutionary mosaicism and the fate of nucleomorphs.</title>
        <authorList>
            <consortium name="DOE Joint Genome Institute"/>
            <person name="Curtis B.A."/>
            <person name="Tanifuji G."/>
            <person name="Burki F."/>
            <person name="Gruber A."/>
            <person name="Irimia M."/>
            <person name="Maruyama S."/>
            <person name="Arias M.C."/>
            <person name="Ball S.G."/>
            <person name="Gile G.H."/>
            <person name="Hirakawa Y."/>
            <person name="Hopkins J.F."/>
            <person name="Kuo A."/>
            <person name="Rensing S.A."/>
            <person name="Schmutz J."/>
            <person name="Symeonidi A."/>
            <person name="Elias M."/>
            <person name="Eveleigh R.J."/>
            <person name="Herman E.K."/>
            <person name="Klute M.J."/>
            <person name="Nakayama T."/>
            <person name="Obornik M."/>
            <person name="Reyes-Prieto A."/>
            <person name="Armbrust E.V."/>
            <person name="Aves S.J."/>
            <person name="Beiko R.G."/>
            <person name="Coutinho P."/>
            <person name="Dacks J.B."/>
            <person name="Durnford D.G."/>
            <person name="Fast N.M."/>
            <person name="Green B.R."/>
            <person name="Grisdale C.J."/>
            <person name="Hempel F."/>
            <person name="Henrissat B."/>
            <person name="Hoppner M.P."/>
            <person name="Ishida K."/>
            <person name="Kim E."/>
            <person name="Koreny L."/>
            <person name="Kroth P.G."/>
            <person name="Liu Y."/>
            <person name="Malik S.B."/>
            <person name="Maier U.G."/>
            <person name="McRose D."/>
            <person name="Mock T."/>
            <person name="Neilson J.A."/>
            <person name="Onodera N.T."/>
            <person name="Poole A.M."/>
            <person name="Pritham E.J."/>
            <person name="Richards T.A."/>
            <person name="Rocap G."/>
            <person name="Roy S.W."/>
            <person name="Sarai C."/>
            <person name="Schaack S."/>
            <person name="Shirato S."/>
            <person name="Slamovits C.H."/>
            <person name="Spencer D.F."/>
            <person name="Suzuki S."/>
            <person name="Worden A.Z."/>
            <person name="Zauner S."/>
            <person name="Barry K."/>
            <person name="Bell C."/>
            <person name="Bharti A.K."/>
            <person name="Crow J.A."/>
            <person name="Grimwood J."/>
            <person name="Kramer R."/>
            <person name="Lindquist E."/>
            <person name="Lucas S."/>
            <person name="Salamov A."/>
            <person name="McFadden G.I."/>
            <person name="Lane C.E."/>
            <person name="Keeling P.J."/>
            <person name="Gray M.W."/>
            <person name="Grigoriev I.V."/>
            <person name="Archibald J.M."/>
        </authorList>
    </citation>
    <scope>NUCLEOTIDE SEQUENCE</scope>
    <source>
        <strain evidence="14 16">CCMP2712</strain>
    </source>
</reference>
<evidence type="ECO:0000256" key="10">
    <source>
        <dbReference type="ARBA" id="ARBA00023136"/>
    </source>
</evidence>
<dbReference type="PROSITE" id="PS50089">
    <property type="entry name" value="ZF_RING_2"/>
    <property type="match status" value="1"/>
</dbReference>
<keyword evidence="8" id="KW-0833">Ubl conjugation pathway</keyword>
<evidence type="ECO:0000256" key="9">
    <source>
        <dbReference type="ARBA" id="ARBA00022833"/>
    </source>
</evidence>
<dbReference type="eggNOG" id="KOG0823">
    <property type="taxonomic scope" value="Eukaryota"/>
</dbReference>
<evidence type="ECO:0000256" key="2">
    <source>
        <dbReference type="ARBA" id="ARBA00004308"/>
    </source>
</evidence>
<dbReference type="GO" id="GO:0016567">
    <property type="term" value="P:protein ubiquitination"/>
    <property type="evidence" value="ECO:0007669"/>
    <property type="project" value="UniProtKB-UniPathway"/>
</dbReference>
<dbReference type="EMBL" id="JH993155">
    <property type="protein sequence ID" value="EKX33137.1"/>
    <property type="molecule type" value="Genomic_DNA"/>
</dbReference>
<protein>
    <recommendedName>
        <fullName evidence="4">RING-type E3 ubiquitin transferase</fullName>
        <ecNumber evidence="4">2.3.2.27</ecNumber>
    </recommendedName>
</protein>
<keyword evidence="9" id="KW-0862">Zinc</keyword>
<dbReference type="InterPro" id="IPR017907">
    <property type="entry name" value="Znf_RING_CS"/>
</dbReference>
<dbReference type="SMART" id="SM00184">
    <property type="entry name" value="RING"/>
    <property type="match status" value="1"/>
</dbReference>
<dbReference type="GO" id="GO:0061630">
    <property type="term" value="F:ubiquitin protein ligase activity"/>
    <property type="evidence" value="ECO:0007669"/>
    <property type="project" value="UniProtKB-EC"/>
</dbReference>
<dbReference type="AlphaFoldDB" id="L1IAK2"/>
<dbReference type="CDD" id="cd16534">
    <property type="entry name" value="RING-HC_RNF5-like"/>
    <property type="match status" value="1"/>
</dbReference>
<dbReference type="GO" id="GO:0006511">
    <property type="term" value="P:ubiquitin-dependent protein catabolic process"/>
    <property type="evidence" value="ECO:0007669"/>
    <property type="project" value="InterPro"/>
</dbReference>
<dbReference type="Gene3D" id="3.30.40.10">
    <property type="entry name" value="Zinc/RING finger domain, C3HC4 (zinc finger)"/>
    <property type="match status" value="1"/>
</dbReference>
<dbReference type="EnsemblProtists" id="EKX33137">
    <property type="protein sequence ID" value="EKX33137"/>
    <property type="gene ID" value="GUITHDRAFT_81756"/>
</dbReference>
<dbReference type="UniPathway" id="UPA00143"/>
<name>L1IAK2_GUITC</name>
<dbReference type="OMA" id="PENRGQW"/>
<keyword evidence="6" id="KW-0479">Metal-binding</keyword>
<evidence type="ECO:0000256" key="12">
    <source>
        <dbReference type="SAM" id="MobiDB-lite"/>
    </source>
</evidence>
<keyword evidence="10" id="KW-0472">Membrane</keyword>
<dbReference type="GeneID" id="17289868"/>
<dbReference type="SUPFAM" id="SSF57850">
    <property type="entry name" value="RING/U-box"/>
    <property type="match status" value="1"/>
</dbReference>
<evidence type="ECO:0000313" key="14">
    <source>
        <dbReference type="EMBL" id="EKX33137.1"/>
    </source>
</evidence>
<dbReference type="PANTHER" id="PTHR12313">
    <property type="entry name" value="E3 UBIQUITIN-PROTEIN LIGASE RNF5-RELATED"/>
    <property type="match status" value="1"/>
</dbReference>
<keyword evidence="16" id="KW-1185">Reference proteome</keyword>